<evidence type="ECO:0000256" key="2">
    <source>
        <dbReference type="ARBA" id="ARBA00022692"/>
    </source>
</evidence>
<feature type="repeat" description="ANK" evidence="7">
    <location>
        <begin position="210"/>
        <end position="231"/>
    </location>
</feature>
<evidence type="ECO:0000313" key="12">
    <source>
        <dbReference type="Proteomes" id="UP000288805"/>
    </source>
</evidence>
<dbReference type="GO" id="GO:0016020">
    <property type="term" value="C:membrane"/>
    <property type="evidence" value="ECO:0007669"/>
    <property type="project" value="UniProtKB-SubCell"/>
</dbReference>
<dbReference type="SUPFAM" id="SSF48403">
    <property type="entry name" value="Ankyrin repeat"/>
    <property type="match status" value="1"/>
</dbReference>
<comment type="caution">
    <text evidence="11">The sequence shown here is derived from an EMBL/GenBank/DDBJ whole genome shotgun (WGS) entry which is preliminary data.</text>
</comment>
<dbReference type="EMBL" id="QGNW01000873">
    <property type="protein sequence ID" value="RVW59932.1"/>
    <property type="molecule type" value="Genomic_DNA"/>
</dbReference>
<dbReference type="Proteomes" id="UP000288805">
    <property type="component" value="Unassembled WGS sequence"/>
</dbReference>
<evidence type="ECO:0000256" key="6">
    <source>
        <dbReference type="ARBA" id="ARBA00023136"/>
    </source>
</evidence>
<feature type="domain" description="PGG" evidence="10">
    <location>
        <begin position="493"/>
        <end position="585"/>
    </location>
</feature>
<dbReference type="AlphaFoldDB" id="A0A438FIY1"/>
<dbReference type="Pfam" id="PF12796">
    <property type="entry name" value="Ank_2"/>
    <property type="match status" value="3"/>
</dbReference>
<dbReference type="PANTHER" id="PTHR24186">
    <property type="entry name" value="PROTEIN PHOSPHATASE 1 REGULATORY SUBUNIT"/>
    <property type="match status" value="1"/>
</dbReference>
<evidence type="ECO:0000256" key="8">
    <source>
        <dbReference type="SAM" id="MobiDB-lite"/>
    </source>
</evidence>
<evidence type="ECO:0000256" key="9">
    <source>
        <dbReference type="SAM" id="Phobius"/>
    </source>
</evidence>
<evidence type="ECO:0000256" key="1">
    <source>
        <dbReference type="ARBA" id="ARBA00004141"/>
    </source>
</evidence>
<feature type="compositionally biased region" description="Polar residues" evidence="8">
    <location>
        <begin position="33"/>
        <end position="52"/>
    </location>
</feature>
<dbReference type="PROSITE" id="PS50297">
    <property type="entry name" value="ANK_REP_REGION"/>
    <property type="match status" value="4"/>
</dbReference>
<evidence type="ECO:0000256" key="3">
    <source>
        <dbReference type="ARBA" id="ARBA00022737"/>
    </source>
</evidence>
<comment type="subcellular location">
    <subcellularLocation>
        <location evidence="1">Membrane</location>
        <topology evidence="1">Multi-pass membrane protein</topology>
    </subcellularLocation>
</comment>
<feature type="region of interest" description="Disordered" evidence="8">
    <location>
        <begin position="27"/>
        <end position="60"/>
    </location>
</feature>
<dbReference type="InterPro" id="IPR026961">
    <property type="entry name" value="PGG_dom"/>
</dbReference>
<dbReference type="Gene3D" id="1.25.40.20">
    <property type="entry name" value="Ankyrin repeat-containing domain"/>
    <property type="match status" value="1"/>
</dbReference>
<dbReference type="InterPro" id="IPR002110">
    <property type="entry name" value="Ankyrin_rpt"/>
</dbReference>
<dbReference type="Pfam" id="PF00023">
    <property type="entry name" value="Ank"/>
    <property type="match status" value="1"/>
</dbReference>
<feature type="transmembrane region" description="Helical" evidence="9">
    <location>
        <begin position="557"/>
        <end position="583"/>
    </location>
</feature>
<sequence length="605" mass="66864">MMLPNPRSQTIVAAEGASQTQISNIDAAEDDFSNQAAAENGNQTENSNQSTDEGVVADDGSQAQIRNQVSGEDSSQTEMSNQVAAEDGTGTEFKLMDVSFYRAAAESNINIVKHILEQDGPVVQLTHKKNTVLHIAAQFGQLHCVNLILQFPSFSSLLLLPNLKGDTPLHLAAREGHWVVTQALIQAAKALPSGSGIGVDKMILRMTNNENDTALHEAVRYNHHDVLKLLILEDPDFIYGANFSGGTPLYMAAERGFHDLVQVIIDNTRTSPAHSGLMGRTALHAAVICNNEDMMKKILEWKLDLTKEVDNDGWSPLHCAAYLGYTSIVRQLLEKCDKSVVYLRVKNEHNKTALHIAASCGNIDIVKLLVSQYPDCCEQVDDDGNNALHLIMIKRGIFHSSGLLNFPWMNFRGLMNEKNVEGKTPLHLLADYQMFNCRCFMKHKMIDKMVLDNENSTPKDIILSAEDLYGEKKVIKQDNGGRRRKKGEHVSLIKKAAKTHLIVATLIATVTFAAGFTLPSVYDDQKKGEDQGLTVLAPPPDGSKDRMGWDPSSDLGFFFFVITDMVALFLSSLAVLAYFLMALCHNVEVVRKLINMGIYSPIVLW</sequence>
<proteinExistence type="predicted"/>
<evidence type="ECO:0000256" key="7">
    <source>
        <dbReference type="PROSITE-ProRule" id="PRU00023"/>
    </source>
</evidence>
<accession>A0A438FIY1</accession>
<evidence type="ECO:0000256" key="5">
    <source>
        <dbReference type="ARBA" id="ARBA00023043"/>
    </source>
</evidence>
<protein>
    <submittedName>
        <fullName evidence="11">Ankyrin repeat-containing protein</fullName>
    </submittedName>
</protein>
<evidence type="ECO:0000259" key="10">
    <source>
        <dbReference type="Pfam" id="PF13962"/>
    </source>
</evidence>
<keyword evidence="2 9" id="KW-0812">Transmembrane</keyword>
<organism evidence="11 12">
    <name type="scientific">Vitis vinifera</name>
    <name type="common">Grape</name>
    <dbReference type="NCBI Taxonomy" id="29760"/>
    <lineage>
        <taxon>Eukaryota</taxon>
        <taxon>Viridiplantae</taxon>
        <taxon>Streptophyta</taxon>
        <taxon>Embryophyta</taxon>
        <taxon>Tracheophyta</taxon>
        <taxon>Spermatophyta</taxon>
        <taxon>Magnoliopsida</taxon>
        <taxon>eudicotyledons</taxon>
        <taxon>Gunneridae</taxon>
        <taxon>Pentapetalae</taxon>
        <taxon>rosids</taxon>
        <taxon>Vitales</taxon>
        <taxon>Vitaceae</taxon>
        <taxon>Viteae</taxon>
        <taxon>Vitis</taxon>
    </lineage>
</organism>
<gene>
    <name evidence="11" type="primary">VvCHDh000017_50</name>
    <name evidence="11" type="ORF">CK203_086959</name>
</gene>
<evidence type="ECO:0000256" key="4">
    <source>
        <dbReference type="ARBA" id="ARBA00022989"/>
    </source>
</evidence>
<dbReference type="InterPro" id="IPR036770">
    <property type="entry name" value="Ankyrin_rpt-contain_sf"/>
</dbReference>
<feature type="repeat" description="ANK" evidence="7">
    <location>
        <begin position="164"/>
        <end position="186"/>
    </location>
</feature>
<dbReference type="Pfam" id="PF13962">
    <property type="entry name" value="PGG"/>
    <property type="match status" value="1"/>
</dbReference>
<feature type="transmembrane region" description="Helical" evidence="9">
    <location>
        <begin position="501"/>
        <end position="522"/>
    </location>
</feature>
<dbReference type="SMART" id="SM00248">
    <property type="entry name" value="ANK"/>
    <property type="match status" value="9"/>
</dbReference>
<name>A0A438FIY1_VITVI</name>
<dbReference type="PROSITE" id="PS50088">
    <property type="entry name" value="ANK_REPEAT"/>
    <property type="match status" value="4"/>
</dbReference>
<dbReference type="PANTHER" id="PTHR24186:SF53">
    <property type="entry name" value="PGG DOMAIN-CONTAINING PROTEIN"/>
    <property type="match status" value="1"/>
</dbReference>
<keyword evidence="3" id="KW-0677">Repeat</keyword>
<keyword evidence="4 9" id="KW-1133">Transmembrane helix</keyword>
<evidence type="ECO:0000313" key="11">
    <source>
        <dbReference type="EMBL" id="RVW59932.1"/>
    </source>
</evidence>
<keyword evidence="5 7" id="KW-0040">ANK repeat</keyword>
<feature type="repeat" description="ANK" evidence="7">
    <location>
        <begin position="312"/>
        <end position="335"/>
    </location>
</feature>
<keyword evidence="6 9" id="KW-0472">Membrane</keyword>
<reference evidence="11 12" key="1">
    <citation type="journal article" date="2018" name="PLoS Genet.">
        <title>Population sequencing reveals clonal diversity and ancestral inbreeding in the grapevine cultivar Chardonnay.</title>
        <authorList>
            <person name="Roach M.J."/>
            <person name="Johnson D.L."/>
            <person name="Bohlmann J."/>
            <person name="van Vuuren H.J."/>
            <person name="Jones S.J."/>
            <person name="Pretorius I.S."/>
            <person name="Schmidt S.A."/>
            <person name="Borneman A.R."/>
        </authorList>
    </citation>
    <scope>NUCLEOTIDE SEQUENCE [LARGE SCALE GENOMIC DNA]</scope>
    <source>
        <strain evidence="12">cv. Chardonnay</strain>
        <tissue evidence="11">Leaf</tissue>
    </source>
</reference>
<feature type="repeat" description="ANK" evidence="7">
    <location>
        <begin position="349"/>
        <end position="371"/>
    </location>
</feature>